<dbReference type="Proteomes" id="UP000553632">
    <property type="component" value="Unassembled WGS sequence"/>
</dbReference>
<proteinExistence type="predicted"/>
<reference evidence="2 3" key="1">
    <citation type="submission" date="2020-04" db="EMBL/GenBank/DDBJ databases">
        <title>Perkinsus olseni comparative genomics.</title>
        <authorList>
            <person name="Bogema D.R."/>
        </authorList>
    </citation>
    <scope>NUCLEOTIDE SEQUENCE [LARGE SCALE GENOMIC DNA]</scope>
    <source>
        <strain evidence="2 3">ATCC PRA-207</strain>
    </source>
</reference>
<feature type="non-terminal residue" evidence="2">
    <location>
        <position position="103"/>
    </location>
</feature>
<evidence type="ECO:0000313" key="3">
    <source>
        <dbReference type="Proteomes" id="UP000553632"/>
    </source>
</evidence>
<feature type="region of interest" description="Disordered" evidence="1">
    <location>
        <begin position="1"/>
        <end position="25"/>
    </location>
</feature>
<keyword evidence="3" id="KW-1185">Reference proteome</keyword>
<feature type="non-terminal residue" evidence="2">
    <location>
        <position position="1"/>
    </location>
</feature>
<dbReference type="EMBL" id="JABANO010011308">
    <property type="protein sequence ID" value="KAF4743695.1"/>
    <property type="molecule type" value="Genomic_DNA"/>
</dbReference>
<accession>A0A7J6TF08</accession>
<name>A0A7J6TF08_PEROL</name>
<protein>
    <submittedName>
        <fullName evidence="2">Uncharacterized protein</fullName>
    </submittedName>
</protein>
<evidence type="ECO:0000313" key="2">
    <source>
        <dbReference type="EMBL" id="KAF4743695.1"/>
    </source>
</evidence>
<organism evidence="2 3">
    <name type="scientific">Perkinsus olseni</name>
    <name type="common">Perkinsus atlanticus</name>
    <dbReference type="NCBI Taxonomy" id="32597"/>
    <lineage>
        <taxon>Eukaryota</taxon>
        <taxon>Sar</taxon>
        <taxon>Alveolata</taxon>
        <taxon>Perkinsozoa</taxon>
        <taxon>Perkinsea</taxon>
        <taxon>Perkinsida</taxon>
        <taxon>Perkinsidae</taxon>
        <taxon>Perkinsus</taxon>
    </lineage>
</organism>
<sequence length="103" mass="11017">PNVSNWSLRARRGDSTLGYGGDGLGQRRSLDFLQSQVELLTPSCAGLVHGSFRVRGDSTLNKSNDDPSYLRLPIPACASKNSSPMDIGLSPEGLSDPSPKDEE</sequence>
<gene>
    <name evidence="2" type="ORF">FOZ63_019541</name>
</gene>
<dbReference type="AlphaFoldDB" id="A0A7J6TF08"/>
<feature type="region of interest" description="Disordered" evidence="1">
    <location>
        <begin position="78"/>
        <end position="103"/>
    </location>
</feature>
<comment type="caution">
    <text evidence="2">The sequence shown here is derived from an EMBL/GenBank/DDBJ whole genome shotgun (WGS) entry which is preliminary data.</text>
</comment>
<evidence type="ECO:0000256" key="1">
    <source>
        <dbReference type="SAM" id="MobiDB-lite"/>
    </source>
</evidence>